<dbReference type="Proteomes" id="UP000695562">
    <property type="component" value="Unassembled WGS sequence"/>
</dbReference>
<gene>
    <name evidence="2" type="ORF">CYY_000471</name>
</gene>
<dbReference type="AlphaFoldDB" id="A0A8J4UX39"/>
<protein>
    <submittedName>
        <fullName evidence="2">Uncharacterized protein</fullName>
    </submittedName>
</protein>
<reference evidence="2" key="1">
    <citation type="submission" date="2020-01" db="EMBL/GenBank/DDBJ databases">
        <title>Development of genomics and gene disruption for Polysphondylium violaceum indicates a role for the polyketide synthase stlB in stalk morphogenesis.</title>
        <authorList>
            <person name="Narita B."/>
            <person name="Kawabe Y."/>
            <person name="Kin K."/>
            <person name="Saito T."/>
            <person name="Gibbs R."/>
            <person name="Kuspa A."/>
            <person name="Muzny D."/>
            <person name="Queller D."/>
            <person name="Richards S."/>
            <person name="Strassman J."/>
            <person name="Sucgang R."/>
            <person name="Worley K."/>
            <person name="Schaap P."/>
        </authorList>
    </citation>
    <scope>NUCLEOTIDE SEQUENCE</scope>
    <source>
        <strain evidence="2">QSvi11</strain>
    </source>
</reference>
<comment type="caution">
    <text evidence="2">The sequence shown here is derived from an EMBL/GenBank/DDBJ whole genome shotgun (WGS) entry which is preliminary data.</text>
</comment>
<accession>A0A8J4UX39</accession>
<evidence type="ECO:0000313" key="3">
    <source>
        <dbReference type="Proteomes" id="UP000695562"/>
    </source>
</evidence>
<feature type="coiled-coil region" evidence="1">
    <location>
        <begin position="1"/>
        <end position="35"/>
    </location>
</feature>
<sequence>MDSLVKLNESLNTNIENVKKEQQRSKEKIELLAKANQSLHQQLTQQSKLNEQNLEIHSRVSREIGACKQDLFYFKNKFESKIIDYSSFKIINYWIDDCRTMGFELLYKHQRMIFQHQHFIQHAMEEAQQ</sequence>
<evidence type="ECO:0000256" key="1">
    <source>
        <dbReference type="SAM" id="Coils"/>
    </source>
</evidence>
<keyword evidence="3" id="KW-1185">Reference proteome</keyword>
<keyword evidence="1" id="KW-0175">Coiled coil</keyword>
<organism evidence="2 3">
    <name type="scientific">Polysphondylium violaceum</name>
    <dbReference type="NCBI Taxonomy" id="133409"/>
    <lineage>
        <taxon>Eukaryota</taxon>
        <taxon>Amoebozoa</taxon>
        <taxon>Evosea</taxon>
        <taxon>Eumycetozoa</taxon>
        <taxon>Dictyostelia</taxon>
        <taxon>Dictyosteliales</taxon>
        <taxon>Dictyosteliaceae</taxon>
        <taxon>Polysphondylium</taxon>
    </lineage>
</organism>
<name>A0A8J4UX39_9MYCE</name>
<evidence type="ECO:0000313" key="2">
    <source>
        <dbReference type="EMBL" id="KAF2078181.1"/>
    </source>
</evidence>
<dbReference type="EMBL" id="AJWJ01000009">
    <property type="protein sequence ID" value="KAF2078181.1"/>
    <property type="molecule type" value="Genomic_DNA"/>
</dbReference>
<proteinExistence type="predicted"/>